<dbReference type="Proteomes" id="UP000309872">
    <property type="component" value="Unassembled WGS sequence"/>
</dbReference>
<name>A0A4U0GR47_9SPHI</name>
<evidence type="ECO:0000313" key="2">
    <source>
        <dbReference type="EMBL" id="TJY61415.1"/>
    </source>
</evidence>
<dbReference type="Gene3D" id="1.50.10.20">
    <property type="match status" value="1"/>
</dbReference>
<dbReference type="AlphaFoldDB" id="A0A4U0GR47"/>
<comment type="caution">
    <text evidence="2">The sequence shown here is derived from an EMBL/GenBank/DDBJ whole genome shotgun (WGS) entry which is preliminary data.</text>
</comment>
<accession>A0A4U0GR47</accession>
<dbReference type="InterPro" id="IPR008928">
    <property type="entry name" value="6-hairpin_glycosidase_sf"/>
</dbReference>
<protein>
    <submittedName>
        <fullName evidence="2">Alpha-1,6-mannanase</fullName>
    </submittedName>
</protein>
<dbReference type="PANTHER" id="PTHR47791">
    <property type="entry name" value="MEIOTICALLY UP-REGULATED GENE 191 PROTEIN"/>
    <property type="match status" value="1"/>
</dbReference>
<dbReference type="RefSeq" id="WP_136822769.1">
    <property type="nucleotide sequence ID" value="NZ_BMJX01000009.1"/>
</dbReference>
<proteinExistence type="predicted"/>
<dbReference type="GO" id="GO:0005975">
    <property type="term" value="P:carbohydrate metabolic process"/>
    <property type="evidence" value="ECO:0007669"/>
    <property type="project" value="InterPro"/>
</dbReference>
<gene>
    <name evidence="2" type="ORF">FAZ19_21170</name>
</gene>
<keyword evidence="1" id="KW-0732">Signal</keyword>
<sequence>MKAKNLKPAFLVCFFSISALLSFSLNNKFDGENSIPSSDLPKKYTEKDVDEAYRAFNMHLYDPVRKIYLRDSDKPMAVGAIWTQAVYWDMAMNAYKRKKTPENRQLIEDLYEGNGKQYANYDWSNDKTWFIYDDIMWWVISMARAYELTKDPKYLAHAESGFDRVWNGVPGIDPGSYDTEHSGMFWDWTFGRVGKMSCINYPTVVAAATLYNVTKKEDYLHKAKEIYQWASENLYDPLTGRIADSKHGKGDPNWTLHVYNQGSAIGAATELYAITKKQQYLDHAVRIADYTKEVMSAPQAVLPSEKGEEKGIYTAIFAQYIVRLIEEGNKPEYLPWLRRTIDYGWHNRDQTRSLTSKNYLAKVDADDVVSCYDASGIPALMLLIPSIAH</sequence>
<dbReference type="InterPro" id="IPR053169">
    <property type="entry name" value="MUG_Protein"/>
</dbReference>
<feature type="chain" id="PRO_5020860577" evidence="1">
    <location>
        <begin position="22"/>
        <end position="389"/>
    </location>
</feature>
<dbReference type="OrthoDB" id="2505409at2"/>
<dbReference type="Pfam" id="PF03663">
    <property type="entry name" value="Glyco_hydro_76"/>
    <property type="match status" value="1"/>
</dbReference>
<keyword evidence="3" id="KW-1185">Reference proteome</keyword>
<evidence type="ECO:0000256" key="1">
    <source>
        <dbReference type="SAM" id="SignalP"/>
    </source>
</evidence>
<dbReference type="InterPro" id="IPR005198">
    <property type="entry name" value="Glyco_hydro_76"/>
</dbReference>
<dbReference type="PIRSF" id="PIRSF021505">
    <property type="entry name" value="O_gly_hdrol"/>
    <property type="match status" value="1"/>
</dbReference>
<evidence type="ECO:0000313" key="3">
    <source>
        <dbReference type="Proteomes" id="UP000309872"/>
    </source>
</evidence>
<dbReference type="InterPro" id="IPR014512">
    <property type="entry name" value="O_gly_hydro"/>
</dbReference>
<dbReference type="PANTHER" id="PTHR47791:SF3">
    <property type="entry name" value="MEIOTICALLY UP-REGULATED GENE 191 PROTEIN"/>
    <property type="match status" value="1"/>
</dbReference>
<organism evidence="2 3">
    <name type="scientific">Sphingobacterium alkalisoli</name>
    <dbReference type="NCBI Taxonomy" id="1874115"/>
    <lineage>
        <taxon>Bacteria</taxon>
        <taxon>Pseudomonadati</taxon>
        <taxon>Bacteroidota</taxon>
        <taxon>Sphingobacteriia</taxon>
        <taxon>Sphingobacteriales</taxon>
        <taxon>Sphingobacteriaceae</taxon>
        <taxon>Sphingobacterium</taxon>
    </lineage>
</organism>
<dbReference type="SUPFAM" id="SSF48208">
    <property type="entry name" value="Six-hairpin glycosidases"/>
    <property type="match status" value="1"/>
</dbReference>
<reference evidence="2 3" key="1">
    <citation type="submission" date="2019-04" db="EMBL/GenBank/DDBJ databases">
        <title>Sphingobacterium olei sp. nov., isolated from oil-contaminated soil.</title>
        <authorList>
            <person name="Liu B."/>
        </authorList>
    </citation>
    <scope>NUCLEOTIDE SEQUENCE [LARGE SCALE GENOMIC DNA]</scope>
    <source>
        <strain evidence="2 3">Y3L14</strain>
    </source>
</reference>
<feature type="signal peptide" evidence="1">
    <location>
        <begin position="1"/>
        <end position="21"/>
    </location>
</feature>
<dbReference type="EMBL" id="SUKA01000009">
    <property type="protein sequence ID" value="TJY61415.1"/>
    <property type="molecule type" value="Genomic_DNA"/>
</dbReference>